<evidence type="ECO:0000256" key="2">
    <source>
        <dbReference type="ARBA" id="ARBA00005583"/>
    </source>
</evidence>
<evidence type="ECO:0000256" key="5">
    <source>
        <dbReference type="ARBA" id="ARBA00022692"/>
    </source>
</evidence>
<proteinExistence type="inferred from homology"/>
<dbReference type="GO" id="GO:0005886">
    <property type="term" value="C:plasma membrane"/>
    <property type="evidence" value="ECO:0007669"/>
    <property type="project" value="UniProtKB-SubCell"/>
</dbReference>
<comment type="catalytic activity">
    <reaction evidence="12">
        <text>UDP-N-acetyl-alpha-D-muramoyl-L-alanyl-gamma-D-glutamyl-meso-2,6-diaminopimeloyl-D-alanyl-D-alanine + di-trans,octa-cis-undecaprenyl phosphate = di-trans,octa-cis-undecaprenyl diphospho-N-acetyl-alpha-D-muramoyl-L-alanyl-D-glutamyl-meso-2,6-diaminopimeloyl-D-alanyl-D-alanine + UMP</text>
        <dbReference type="Rhea" id="RHEA:28386"/>
        <dbReference type="ChEBI" id="CHEBI:57865"/>
        <dbReference type="ChEBI" id="CHEBI:60392"/>
        <dbReference type="ChEBI" id="CHEBI:61386"/>
        <dbReference type="ChEBI" id="CHEBI:61387"/>
        <dbReference type="EC" id="2.7.8.13"/>
    </reaction>
</comment>
<feature type="binding site" evidence="14">
    <location>
        <position position="195"/>
    </location>
    <ligand>
        <name>Mg(2+)</name>
        <dbReference type="ChEBI" id="CHEBI:18420"/>
    </ligand>
</feature>
<keyword evidence="9 12" id="KW-0472">Membrane</keyword>
<keyword evidence="8 12" id="KW-1133">Transmembrane helix</keyword>
<keyword evidence="12" id="KW-1003">Cell membrane</keyword>
<evidence type="ECO:0000256" key="11">
    <source>
        <dbReference type="ARBA" id="ARBA00023316"/>
    </source>
</evidence>
<evidence type="ECO:0000256" key="13">
    <source>
        <dbReference type="NCBIfam" id="TIGR00445"/>
    </source>
</evidence>
<dbReference type="CDD" id="cd06852">
    <property type="entry name" value="GT_MraY"/>
    <property type="match status" value="1"/>
</dbReference>
<feature type="transmembrane region" description="Helical" evidence="12">
    <location>
        <begin position="64"/>
        <end position="82"/>
    </location>
</feature>
<dbReference type="GO" id="GO:0071555">
    <property type="term" value="P:cell wall organization"/>
    <property type="evidence" value="ECO:0007669"/>
    <property type="project" value="UniProtKB-KW"/>
</dbReference>
<dbReference type="GO" id="GO:0051301">
    <property type="term" value="P:cell division"/>
    <property type="evidence" value="ECO:0007669"/>
    <property type="project" value="UniProtKB-KW"/>
</dbReference>
<comment type="subcellular location">
    <subcellularLocation>
        <location evidence="12">Cell membrane</location>
        <topology evidence="12">Multi-pass membrane protein</topology>
    </subcellularLocation>
    <subcellularLocation>
        <location evidence="1">Membrane</location>
        <topology evidence="1">Multi-pass membrane protein</topology>
    </subcellularLocation>
</comment>
<dbReference type="HAMAP" id="MF_00038">
    <property type="entry name" value="MraY"/>
    <property type="match status" value="1"/>
</dbReference>
<dbReference type="GO" id="GO:0051992">
    <property type="term" value="F:UDP-N-acetylmuramoyl-L-alanyl-D-glutamyl-meso-2,6-diaminopimelyl-D-alanyl-D-alanine:undecaprenyl-phosphate transferase activity"/>
    <property type="evidence" value="ECO:0007669"/>
    <property type="project" value="RHEA"/>
</dbReference>
<sequence length="363" mass="40453">MLYWLWSTTHINLFQYITFRAGVSFFLAFILSIAIFPYFIRWAKAKKANQPISHFVPHEEKKNTPTMGGVVFVFCTLVATFLCADMTNSYIILGIVGLVGFSLIGARDDFMKISANSNAGMSAKVKMLLLVVLSCCIALCLANLGHTGNFYIPFMKEPLFDMSAFANIRIDSIHIPIVSIVFWMLVFVASANAVNITDGLDGLATAPSIFALFSLSVFVYIGGHIGLSSYLYWPKVIHSGELIVMSCALIGALFGFLWYNCHPAQVFMGDSGSLALGGFIAYMAIISHNEILLILIGIVFVFETLSVMLQIGSYKYRQKRIFLMAPIHHHFEKKGWAENKIIVRFWIVALLANLIALLTLKLR</sequence>
<keyword evidence="5 12" id="KW-0812">Transmembrane</keyword>
<evidence type="ECO:0000256" key="1">
    <source>
        <dbReference type="ARBA" id="ARBA00004141"/>
    </source>
</evidence>
<keyword evidence="6 12" id="KW-0133">Cell shape</keyword>
<feature type="transmembrane region" description="Helical" evidence="12">
    <location>
        <begin position="291"/>
        <end position="311"/>
    </location>
</feature>
<accession>A0A3D8IM82</accession>
<evidence type="ECO:0000256" key="8">
    <source>
        <dbReference type="ARBA" id="ARBA00022989"/>
    </source>
</evidence>
<comment type="caution">
    <text evidence="15">The sequence shown here is derived from an EMBL/GenBank/DDBJ whole genome shotgun (WGS) entry which is preliminary data.</text>
</comment>
<keyword evidence="11 12" id="KW-0961">Cell wall biogenesis/degradation</keyword>
<evidence type="ECO:0000256" key="14">
    <source>
        <dbReference type="PIRSR" id="PIRSR600715-1"/>
    </source>
</evidence>
<dbReference type="GO" id="GO:0046872">
    <property type="term" value="F:metal ion binding"/>
    <property type="evidence" value="ECO:0007669"/>
    <property type="project" value="UniProtKB-KW"/>
</dbReference>
<evidence type="ECO:0000256" key="3">
    <source>
        <dbReference type="ARBA" id="ARBA00022618"/>
    </source>
</evidence>
<reference evidence="15 16" key="1">
    <citation type="submission" date="2018-04" db="EMBL/GenBank/DDBJ databases">
        <title>Novel Campyloabacter and Helicobacter Species and Strains.</title>
        <authorList>
            <person name="Mannion A.J."/>
            <person name="Shen Z."/>
            <person name="Fox J.G."/>
        </authorList>
    </citation>
    <scope>NUCLEOTIDE SEQUENCE [LARGE SCALE GENOMIC DNA]</scope>
    <source>
        <strain evidence="15 16">MIT 12-6600</strain>
    </source>
</reference>
<evidence type="ECO:0000313" key="16">
    <source>
        <dbReference type="Proteomes" id="UP000256514"/>
    </source>
</evidence>
<evidence type="ECO:0000256" key="4">
    <source>
        <dbReference type="ARBA" id="ARBA00022679"/>
    </source>
</evidence>
<feature type="transmembrane region" description="Helical" evidence="12">
    <location>
        <begin position="20"/>
        <end position="43"/>
    </location>
</feature>
<dbReference type="PROSITE" id="PS01348">
    <property type="entry name" value="MRAY_2"/>
    <property type="match status" value="1"/>
</dbReference>
<feature type="transmembrane region" description="Helical" evidence="12">
    <location>
        <begin position="88"/>
        <end position="106"/>
    </location>
</feature>
<feature type="transmembrane region" description="Helical" evidence="12">
    <location>
        <begin position="127"/>
        <end position="152"/>
    </location>
</feature>
<keyword evidence="4 12" id="KW-0808">Transferase</keyword>
<evidence type="ECO:0000256" key="7">
    <source>
        <dbReference type="ARBA" id="ARBA00022984"/>
    </source>
</evidence>
<feature type="transmembrane region" description="Helical" evidence="12">
    <location>
        <begin position="341"/>
        <end position="360"/>
    </location>
</feature>
<dbReference type="OrthoDB" id="9805475at2"/>
<feature type="binding site" evidence="14">
    <location>
        <position position="270"/>
    </location>
    <ligand>
        <name>Mg(2+)</name>
        <dbReference type="ChEBI" id="CHEBI:18420"/>
    </ligand>
</feature>
<dbReference type="UniPathway" id="UPA00219"/>
<organism evidence="15 16">
    <name type="scientific">Helicobacter equorum</name>
    <dbReference type="NCBI Taxonomy" id="361872"/>
    <lineage>
        <taxon>Bacteria</taxon>
        <taxon>Pseudomonadati</taxon>
        <taxon>Campylobacterota</taxon>
        <taxon>Epsilonproteobacteria</taxon>
        <taxon>Campylobacterales</taxon>
        <taxon>Helicobacteraceae</taxon>
        <taxon>Helicobacter</taxon>
    </lineage>
</organism>
<keyword evidence="16" id="KW-1185">Reference proteome</keyword>
<dbReference type="NCBIfam" id="TIGR00445">
    <property type="entry name" value="mraY"/>
    <property type="match status" value="1"/>
</dbReference>
<keyword evidence="10 12" id="KW-0131">Cell cycle</keyword>
<dbReference type="EC" id="2.7.8.13" evidence="12 13"/>
<feature type="transmembrane region" description="Helical" evidence="12">
    <location>
        <begin position="266"/>
        <end position="285"/>
    </location>
</feature>
<gene>
    <name evidence="12" type="primary">mraY</name>
    <name evidence="15" type="ORF">CQA54_07395</name>
</gene>
<evidence type="ECO:0000256" key="9">
    <source>
        <dbReference type="ARBA" id="ARBA00023136"/>
    </source>
</evidence>
<keyword evidence="12 14" id="KW-0479">Metal-binding</keyword>
<dbReference type="InterPro" id="IPR003524">
    <property type="entry name" value="PNAcMuramoyl-5peptid_Trfase"/>
</dbReference>
<dbReference type="RefSeq" id="WP_115571465.1">
    <property type="nucleotide sequence ID" value="NZ_NXLT01000007.1"/>
</dbReference>
<evidence type="ECO:0000256" key="12">
    <source>
        <dbReference type="HAMAP-Rule" id="MF_00038"/>
    </source>
</evidence>
<dbReference type="Proteomes" id="UP000256514">
    <property type="component" value="Unassembled WGS sequence"/>
</dbReference>
<comment type="similarity">
    <text evidence="2 12">Belongs to the glycosyltransferase 4 family. MraY subfamily.</text>
</comment>
<feature type="transmembrane region" description="Helical" evidence="12">
    <location>
        <begin position="172"/>
        <end position="191"/>
    </location>
</feature>
<evidence type="ECO:0000256" key="10">
    <source>
        <dbReference type="ARBA" id="ARBA00023306"/>
    </source>
</evidence>
<dbReference type="GO" id="GO:0008360">
    <property type="term" value="P:regulation of cell shape"/>
    <property type="evidence" value="ECO:0007669"/>
    <property type="project" value="UniProtKB-KW"/>
</dbReference>
<dbReference type="InterPro" id="IPR018480">
    <property type="entry name" value="PNAcMuramoyl-5peptid_Trfase_CS"/>
</dbReference>
<dbReference type="PANTHER" id="PTHR22926">
    <property type="entry name" value="PHOSPHO-N-ACETYLMURAMOYL-PENTAPEPTIDE-TRANSFERASE"/>
    <property type="match status" value="1"/>
</dbReference>
<comment type="pathway">
    <text evidence="12">Cell wall biogenesis; peptidoglycan biosynthesis.</text>
</comment>
<evidence type="ECO:0000256" key="6">
    <source>
        <dbReference type="ARBA" id="ARBA00022960"/>
    </source>
</evidence>
<keyword evidence="3 12" id="KW-0132">Cell division</keyword>
<keyword evidence="7 12" id="KW-0573">Peptidoglycan synthesis</keyword>
<evidence type="ECO:0000313" key="15">
    <source>
        <dbReference type="EMBL" id="RDU66292.1"/>
    </source>
</evidence>
<dbReference type="Pfam" id="PF00953">
    <property type="entry name" value="Glycos_transf_4"/>
    <property type="match status" value="1"/>
</dbReference>
<feature type="transmembrane region" description="Helical" evidence="12">
    <location>
        <begin position="242"/>
        <end position="259"/>
    </location>
</feature>
<comment type="cofactor">
    <cofactor evidence="12 14">
        <name>Mg(2+)</name>
        <dbReference type="ChEBI" id="CHEBI:18420"/>
    </cofactor>
</comment>
<protein>
    <recommendedName>
        <fullName evidence="12 13">Phospho-N-acetylmuramoyl-pentapeptide-transferase</fullName>
        <ecNumber evidence="12 13">2.7.8.13</ecNumber>
    </recommendedName>
    <alternativeName>
        <fullName evidence="12">UDP-MurNAc-pentapeptide phosphotransferase</fullName>
    </alternativeName>
</protein>
<comment type="function">
    <text evidence="12">Catalyzes the initial step of the lipid cycle reactions in the biosynthesis of the cell wall peptidoglycan: transfers peptidoglycan precursor phospho-MurNAc-pentapeptide from UDP-MurNAc-pentapeptide onto the lipid carrier undecaprenyl phosphate, yielding undecaprenyl-pyrophosphoryl-MurNAc-pentapeptide, known as lipid I.</text>
</comment>
<feature type="transmembrane region" description="Helical" evidence="12">
    <location>
        <begin position="203"/>
        <end position="222"/>
    </location>
</feature>
<name>A0A3D8IM82_9HELI</name>
<dbReference type="GO" id="GO:0008963">
    <property type="term" value="F:phospho-N-acetylmuramoyl-pentapeptide-transferase activity"/>
    <property type="evidence" value="ECO:0007669"/>
    <property type="project" value="UniProtKB-UniRule"/>
</dbReference>
<dbReference type="Pfam" id="PF10555">
    <property type="entry name" value="MraY_sig1"/>
    <property type="match status" value="1"/>
</dbReference>
<dbReference type="GO" id="GO:0009252">
    <property type="term" value="P:peptidoglycan biosynthetic process"/>
    <property type="evidence" value="ECO:0007669"/>
    <property type="project" value="UniProtKB-UniRule"/>
</dbReference>
<dbReference type="AlphaFoldDB" id="A0A3D8IM82"/>
<dbReference type="PROSITE" id="PS01347">
    <property type="entry name" value="MRAY_1"/>
    <property type="match status" value="1"/>
</dbReference>
<dbReference type="EMBL" id="NXLT01000007">
    <property type="protein sequence ID" value="RDU66292.1"/>
    <property type="molecule type" value="Genomic_DNA"/>
</dbReference>
<keyword evidence="12 14" id="KW-0460">Magnesium</keyword>
<dbReference type="InterPro" id="IPR000715">
    <property type="entry name" value="Glycosyl_transferase_4"/>
</dbReference>
<dbReference type="PANTHER" id="PTHR22926:SF5">
    <property type="entry name" value="PHOSPHO-N-ACETYLMURAMOYL-PENTAPEPTIDE-TRANSFERASE HOMOLOG"/>
    <property type="match status" value="1"/>
</dbReference>